<comment type="caution">
    <text evidence="14">The sequence shown here is derived from an EMBL/GenBank/DDBJ whole genome shotgun (WGS) entry which is preliminary data.</text>
</comment>
<dbReference type="SUPFAM" id="SSF69572">
    <property type="entry name" value="Activating enzymes of the ubiquitin-like proteins"/>
    <property type="match status" value="1"/>
</dbReference>
<evidence type="ECO:0000259" key="13">
    <source>
        <dbReference type="PROSITE" id="PS50206"/>
    </source>
</evidence>
<accession>A0A4R0NFQ7</accession>
<evidence type="ECO:0000256" key="7">
    <source>
        <dbReference type="ARBA" id="ARBA00063809"/>
    </source>
</evidence>
<dbReference type="OrthoDB" id="9804286at2"/>
<dbReference type="InterPro" id="IPR036873">
    <property type="entry name" value="Rhodanese-like_dom_sf"/>
</dbReference>
<dbReference type="PANTHER" id="PTHR10953:SF102">
    <property type="entry name" value="ADENYLYLTRANSFERASE AND SULFURTRANSFERASE MOCS3"/>
    <property type="match status" value="1"/>
</dbReference>
<evidence type="ECO:0000256" key="2">
    <source>
        <dbReference type="ARBA" id="ARBA00022679"/>
    </source>
</evidence>
<keyword evidence="14" id="KW-0548">Nucleotidyltransferase</keyword>
<dbReference type="PANTHER" id="PTHR10953">
    <property type="entry name" value="UBIQUITIN-ACTIVATING ENZYME E1"/>
    <property type="match status" value="1"/>
</dbReference>
<dbReference type="InterPro" id="IPR045886">
    <property type="entry name" value="ThiF/MoeB/HesA"/>
</dbReference>
<sequence length="373" mass="40798">MNSTKDFTRYDRQMILQGFGKEGQLRLSEASVLVIGAGGLGCPALQYLAAAGVGRIGIVDDDVVNLSNLHRQILFTMADIGASKAETAALKLSQLNSDIEIQYYRIRLNVANALDIIPNYDIVLDGTDNFSSRYLINDACALLKKPLIFGAIAQYEGQVSVFNVPDSKNRLSNYRDLFPDPPGDNEVPNCAEAGVLGVLPGIIGTMQAAEAIKLITGIGSVLAGTLLTFNVLNNQFYEVAFTSSKQSQALLPADTEAFLNMHYKEVCSINDPAIIEINASQFKALRLQPSTLVIDVREESEIPRLKGFEHTVIPMSAFHHEMGTIKAANVILLCQHGIRSMYAAELLHEENHEVKKLYSLKGGISRWISELSP</sequence>
<comment type="catalytic activity">
    <reaction evidence="5">
        <text>[molybdopterin-synthase sulfur-carrier protein]-C-terminal Gly-Gly + ATP + H(+) = [molybdopterin-synthase sulfur-carrier protein]-C-terminal Gly-Gly-AMP + diphosphate</text>
        <dbReference type="Rhea" id="RHEA:43616"/>
        <dbReference type="Rhea" id="RHEA-COMP:12159"/>
        <dbReference type="Rhea" id="RHEA-COMP:12202"/>
        <dbReference type="ChEBI" id="CHEBI:15378"/>
        <dbReference type="ChEBI" id="CHEBI:30616"/>
        <dbReference type="ChEBI" id="CHEBI:33019"/>
        <dbReference type="ChEBI" id="CHEBI:90618"/>
        <dbReference type="ChEBI" id="CHEBI:90778"/>
        <dbReference type="EC" id="2.7.7.80"/>
    </reaction>
</comment>
<dbReference type="FunFam" id="3.40.50.720:FF:000033">
    <property type="entry name" value="Adenylyltransferase and sulfurtransferase MOCS3"/>
    <property type="match status" value="1"/>
</dbReference>
<evidence type="ECO:0000256" key="5">
    <source>
        <dbReference type="ARBA" id="ARBA00052218"/>
    </source>
</evidence>
<dbReference type="GO" id="GO:0005524">
    <property type="term" value="F:ATP binding"/>
    <property type="evidence" value="ECO:0007669"/>
    <property type="project" value="UniProtKB-KW"/>
</dbReference>
<evidence type="ECO:0000256" key="10">
    <source>
        <dbReference type="ARBA" id="ARBA00075110"/>
    </source>
</evidence>
<dbReference type="GO" id="GO:0004792">
    <property type="term" value="F:thiosulfate-cyanide sulfurtransferase activity"/>
    <property type="evidence" value="ECO:0007669"/>
    <property type="project" value="TreeGrafter"/>
</dbReference>
<dbReference type="GO" id="GO:0061605">
    <property type="term" value="F:molybdopterin-synthase adenylyltransferase activity"/>
    <property type="evidence" value="ECO:0007669"/>
    <property type="project" value="UniProtKB-EC"/>
</dbReference>
<keyword evidence="3" id="KW-0547">Nucleotide-binding</keyword>
<evidence type="ECO:0000256" key="11">
    <source>
        <dbReference type="ARBA" id="ARBA00075328"/>
    </source>
</evidence>
<dbReference type="GO" id="GO:0005829">
    <property type="term" value="C:cytosol"/>
    <property type="evidence" value="ECO:0007669"/>
    <property type="project" value="TreeGrafter"/>
</dbReference>
<dbReference type="RefSeq" id="WP_131597769.1">
    <property type="nucleotide sequence ID" value="NZ_SJSL01000008.1"/>
</dbReference>
<dbReference type="Gene3D" id="3.40.250.10">
    <property type="entry name" value="Rhodanese-like domain"/>
    <property type="match status" value="1"/>
</dbReference>
<dbReference type="GO" id="GO:0008641">
    <property type="term" value="F:ubiquitin-like modifier activating enzyme activity"/>
    <property type="evidence" value="ECO:0007669"/>
    <property type="project" value="InterPro"/>
</dbReference>
<dbReference type="InterPro" id="IPR000594">
    <property type="entry name" value="ThiF_NAD_FAD-bd"/>
</dbReference>
<dbReference type="InterPro" id="IPR035985">
    <property type="entry name" value="Ubiquitin-activating_enz"/>
</dbReference>
<evidence type="ECO:0000313" key="14">
    <source>
        <dbReference type="EMBL" id="TCC98052.1"/>
    </source>
</evidence>
<dbReference type="InterPro" id="IPR001763">
    <property type="entry name" value="Rhodanese-like_dom"/>
</dbReference>
<dbReference type="AlphaFoldDB" id="A0A4R0NFQ7"/>
<evidence type="ECO:0000256" key="4">
    <source>
        <dbReference type="ARBA" id="ARBA00022840"/>
    </source>
</evidence>
<feature type="domain" description="Rhodanese" evidence="13">
    <location>
        <begin position="287"/>
        <end position="372"/>
    </location>
</feature>
<name>A0A4R0NFQ7_9SPHI</name>
<keyword evidence="4" id="KW-0067">ATP-binding</keyword>
<dbReference type="CDD" id="cd00757">
    <property type="entry name" value="ThiF_MoeB_HesA_family"/>
    <property type="match status" value="1"/>
</dbReference>
<dbReference type="Pfam" id="PF00899">
    <property type="entry name" value="ThiF"/>
    <property type="match status" value="1"/>
</dbReference>
<evidence type="ECO:0000256" key="6">
    <source>
        <dbReference type="ARBA" id="ARBA00055169"/>
    </source>
</evidence>
<dbReference type="SMART" id="SM00450">
    <property type="entry name" value="RHOD"/>
    <property type="match status" value="1"/>
</dbReference>
<evidence type="ECO:0000256" key="1">
    <source>
        <dbReference type="ARBA" id="ARBA00009919"/>
    </source>
</evidence>
<protein>
    <recommendedName>
        <fullName evidence="9">Molybdopterin-synthase adenylyltransferase</fullName>
        <ecNumber evidence="8">2.7.7.80</ecNumber>
    </recommendedName>
    <alternativeName>
        <fullName evidence="12">MoaD protein adenylase</fullName>
    </alternativeName>
    <alternativeName>
        <fullName evidence="10">Molybdopterin-converting factor subunit 1 adenylase</fullName>
    </alternativeName>
    <alternativeName>
        <fullName evidence="11">Sulfur carrier protein MoaD adenylyltransferase</fullName>
    </alternativeName>
</protein>
<evidence type="ECO:0000256" key="8">
    <source>
        <dbReference type="ARBA" id="ARBA00066884"/>
    </source>
</evidence>
<evidence type="ECO:0000256" key="3">
    <source>
        <dbReference type="ARBA" id="ARBA00022741"/>
    </source>
</evidence>
<organism evidence="14 15">
    <name type="scientific">Pedobacter psychroterrae</name>
    <dbReference type="NCBI Taxonomy" id="2530453"/>
    <lineage>
        <taxon>Bacteria</taxon>
        <taxon>Pseudomonadati</taxon>
        <taxon>Bacteroidota</taxon>
        <taxon>Sphingobacteriia</taxon>
        <taxon>Sphingobacteriales</taxon>
        <taxon>Sphingobacteriaceae</taxon>
        <taxon>Pedobacter</taxon>
    </lineage>
</organism>
<proteinExistence type="inferred from homology"/>
<evidence type="ECO:0000256" key="9">
    <source>
        <dbReference type="ARBA" id="ARBA00073635"/>
    </source>
</evidence>
<reference evidence="14 15" key="1">
    <citation type="submission" date="2019-02" db="EMBL/GenBank/DDBJ databases">
        <title>Pedobacter sp. RP-1-14 sp. nov., isolated from Arctic soil.</title>
        <authorList>
            <person name="Dahal R.H."/>
        </authorList>
    </citation>
    <scope>NUCLEOTIDE SEQUENCE [LARGE SCALE GENOMIC DNA]</scope>
    <source>
        <strain evidence="14 15">RP-1-14</strain>
    </source>
</reference>
<dbReference type="SUPFAM" id="SSF52821">
    <property type="entry name" value="Rhodanese/Cell cycle control phosphatase"/>
    <property type="match status" value="1"/>
</dbReference>
<dbReference type="Pfam" id="PF00581">
    <property type="entry name" value="Rhodanese"/>
    <property type="match status" value="1"/>
</dbReference>
<comment type="function">
    <text evidence="6">Catalyzes the adenylation by ATP of the carboxyl group of the C-terminal glycine of sulfur carrier protein MoaD.</text>
</comment>
<comment type="similarity">
    <text evidence="1">Belongs to the HesA/MoeB/ThiF family.</text>
</comment>
<dbReference type="NCBIfam" id="NF004281">
    <property type="entry name" value="PRK05690.1"/>
    <property type="match status" value="1"/>
</dbReference>
<keyword evidence="15" id="KW-1185">Reference proteome</keyword>
<comment type="subunit">
    <text evidence="7">Homodimer. Forms a stable heterotetrameric complex of 2 MoeB and 2 MoaD during adenylation of MoaD.</text>
</comment>
<dbReference type="Proteomes" id="UP000293347">
    <property type="component" value="Unassembled WGS sequence"/>
</dbReference>
<dbReference type="GO" id="GO:0008146">
    <property type="term" value="F:sulfotransferase activity"/>
    <property type="evidence" value="ECO:0007669"/>
    <property type="project" value="TreeGrafter"/>
</dbReference>
<dbReference type="EMBL" id="SJSL01000008">
    <property type="protein sequence ID" value="TCC98052.1"/>
    <property type="molecule type" value="Genomic_DNA"/>
</dbReference>
<gene>
    <name evidence="14" type="primary">moeB</name>
    <name evidence="14" type="ORF">EZ437_19605</name>
</gene>
<evidence type="ECO:0000256" key="12">
    <source>
        <dbReference type="ARBA" id="ARBA00078531"/>
    </source>
</evidence>
<keyword evidence="2 14" id="KW-0808">Transferase</keyword>
<evidence type="ECO:0000313" key="15">
    <source>
        <dbReference type="Proteomes" id="UP000293347"/>
    </source>
</evidence>
<dbReference type="PROSITE" id="PS50206">
    <property type="entry name" value="RHODANESE_3"/>
    <property type="match status" value="1"/>
</dbReference>
<dbReference type="Gene3D" id="3.40.50.720">
    <property type="entry name" value="NAD(P)-binding Rossmann-like Domain"/>
    <property type="match status" value="1"/>
</dbReference>
<dbReference type="EC" id="2.7.7.80" evidence="8"/>